<dbReference type="STRING" id="501010.NOSIN_22035"/>
<dbReference type="Pfam" id="PF19516">
    <property type="entry name" value="DUF6049"/>
    <property type="match status" value="1"/>
</dbReference>
<dbReference type="EMBL" id="MCOK01000001">
    <property type="protein sequence ID" value="OOC56174.1"/>
    <property type="molecule type" value="Genomic_DNA"/>
</dbReference>
<keyword evidence="4" id="KW-1185">Reference proteome</keyword>
<reference evidence="4" key="1">
    <citation type="submission" date="2016-08" db="EMBL/GenBank/DDBJ databases">
        <authorList>
            <person name="Tokovenko B."/>
            <person name="Kalinowski J."/>
        </authorList>
    </citation>
    <scope>NUCLEOTIDE SEQUENCE [LARGE SCALE GENOMIC DNA]</scope>
    <source>
        <strain evidence="4">UTMC102</strain>
    </source>
</reference>
<dbReference type="AlphaFoldDB" id="A0A1V3C5V0"/>
<feature type="region of interest" description="Disordered" evidence="1">
    <location>
        <begin position="419"/>
        <end position="438"/>
    </location>
</feature>
<proteinExistence type="predicted"/>
<dbReference type="InterPro" id="IPR046112">
    <property type="entry name" value="DUF6049"/>
</dbReference>
<evidence type="ECO:0000313" key="3">
    <source>
        <dbReference type="EMBL" id="OOC56174.1"/>
    </source>
</evidence>
<name>A0A1V3C5V0_9ACTN</name>
<feature type="region of interest" description="Disordered" evidence="1">
    <location>
        <begin position="217"/>
        <end position="280"/>
    </location>
</feature>
<feature type="compositionally biased region" description="Low complexity" evidence="1">
    <location>
        <begin position="230"/>
        <end position="246"/>
    </location>
</feature>
<keyword evidence="2" id="KW-0472">Membrane</keyword>
<feature type="region of interest" description="Disordered" evidence="1">
    <location>
        <begin position="74"/>
        <end position="104"/>
    </location>
</feature>
<dbReference type="Proteomes" id="UP000189004">
    <property type="component" value="Unassembled WGS sequence"/>
</dbReference>
<feature type="compositionally biased region" description="Basic and acidic residues" evidence="1">
    <location>
        <begin position="809"/>
        <end position="818"/>
    </location>
</feature>
<organism evidence="3 4">
    <name type="scientific">Nocardiopsis sinuspersici</name>
    <dbReference type="NCBI Taxonomy" id="501010"/>
    <lineage>
        <taxon>Bacteria</taxon>
        <taxon>Bacillati</taxon>
        <taxon>Actinomycetota</taxon>
        <taxon>Actinomycetes</taxon>
        <taxon>Streptosporangiales</taxon>
        <taxon>Nocardiopsidaceae</taxon>
        <taxon>Nocardiopsis</taxon>
    </lineage>
</organism>
<gene>
    <name evidence="3" type="ORF">NOSIN_22035</name>
</gene>
<keyword evidence="2" id="KW-1133">Transmembrane helix</keyword>
<protein>
    <submittedName>
        <fullName evidence="3">Uncharacterized protein</fullName>
    </submittedName>
</protein>
<feature type="transmembrane region" description="Helical" evidence="2">
    <location>
        <begin position="724"/>
        <end position="744"/>
    </location>
</feature>
<feature type="region of interest" description="Disordered" evidence="1">
    <location>
        <begin position="1"/>
        <end position="23"/>
    </location>
</feature>
<keyword evidence="2" id="KW-0812">Transmembrane</keyword>
<evidence type="ECO:0000313" key="4">
    <source>
        <dbReference type="Proteomes" id="UP000189004"/>
    </source>
</evidence>
<evidence type="ECO:0000256" key="1">
    <source>
        <dbReference type="SAM" id="MobiDB-lite"/>
    </source>
</evidence>
<accession>A0A1V3C5V0</accession>
<sequence length="874" mass="91450">MTTALFPIPATPAHAEPENDGAAEPLVVERVTPDAADEDSTLRVTGEVTNTTSESLHDVTVRIRYSRHPFSDREELDGFASGQGWQPDARGPDEDVTGELSPGAGEGYSLSVPVEELELASYGVYPLVVEAVDGDGSVVGAQHTFLPYTGGKDEDVPSVDIAWVWPLMAPPQRADEDTFLSDDLHRAVTADGRLGRLLAAGAQTPLSFEAGDGDLAEELGLNETPGDPPTDGGATAEETAEALPTEEATEGGEADTEDGGGAQEEPEDADGAEGVPVTWAVDPGTLDDILRMASADHEVLEDALTVPAEGEPVRHGTPVSEAAQVWLREARGVLAQETVVATPYANSDLASLLRNDMDADAEASLRVAQEAVLRTLGLEADETFALPPNGLMDQSVYELLATHGATRFLLDERAVPTASWASTTPGAQAPLPEAETESDEEPFALVSDSGIADVLSMPTRGPGQSELALQRFAAETAMIAGEDSAGDRVVVASPDSGWNPGQEFAQGVLAASDDLPWLSPKPLDSIEMPVPEEREDVRGPLDYPDSAAEGELSSTYLDQVQDVSRDVRLFNSILVDDSDPFRPALLRLESVYWREKEALAGLTRSLVAETVRDRTNDVRVIPGEPVTLASRTGTTGILVANDLEDEAVFVHLSVFSENSERLSVGEYNHSFEIAPGAKTTVYVPLSARINGRTVLNVSLQNAEGEPISQATEIPVNATGLGTQALIISGIGMLILIAALAPRALRKWVRGRSRPGAPAEEASAGEDQDGGAPGDGTPGGGTPGGGTPGDGAPGDGAPDSGTPGDGAPGEEDRGERASDDDVPGGSPEETREAGRDGGGQDPEDRDPDSPHPEGQDSAAVPERDHAERNTGGRGK</sequence>
<feature type="region of interest" description="Disordered" evidence="1">
    <location>
        <begin position="751"/>
        <end position="874"/>
    </location>
</feature>
<feature type="compositionally biased region" description="Gly residues" evidence="1">
    <location>
        <begin position="770"/>
        <end position="793"/>
    </location>
</feature>
<comment type="caution">
    <text evidence="3">The sequence shown here is derived from an EMBL/GenBank/DDBJ whole genome shotgun (WGS) entry which is preliminary data.</text>
</comment>
<feature type="compositionally biased region" description="Basic and acidic residues" evidence="1">
    <location>
        <begin position="860"/>
        <end position="874"/>
    </location>
</feature>
<evidence type="ECO:0000256" key="2">
    <source>
        <dbReference type="SAM" id="Phobius"/>
    </source>
</evidence>
<feature type="compositionally biased region" description="Acidic residues" evidence="1">
    <location>
        <begin position="247"/>
        <end position="271"/>
    </location>
</feature>